<dbReference type="AlphaFoldDB" id="A0A9D1FFB2"/>
<name>A0A9D1FFB2_9FIRM</name>
<reference evidence="2" key="1">
    <citation type="submission" date="2020-10" db="EMBL/GenBank/DDBJ databases">
        <authorList>
            <person name="Gilroy R."/>
        </authorList>
    </citation>
    <scope>NUCLEOTIDE SEQUENCE</scope>
    <source>
        <strain evidence="2">ChiHjej10B9-9673</strain>
    </source>
</reference>
<sequence length="51" mass="5812">MRYRLSESHSPAAPPASRRSGRSASLMRREIRRPEKLPTDAMRRAALSPYS</sequence>
<gene>
    <name evidence="2" type="ORF">IAC18_06975</name>
</gene>
<accession>A0A9D1FFB2</accession>
<reference evidence="2" key="2">
    <citation type="journal article" date="2021" name="PeerJ">
        <title>Extensive microbial diversity within the chicken gut microbiome revealed by metagenomics and culture.</title>
        <authorList>
            <person name="Gilroy R."/>
            <person name="Ravi A."/>
            <person name="Getino M."/>
            <person name="Pursley I."/>
            <person name="Horton D.L."/>
            <person name="Alikhan N.F."/>
            <person name="Baker D."/>
            <person name="Gharbi K."/>
            <person name="Hall N."/>
            <person name="Watson M."/>
            <person name="Adriaenssens E.M."/>
            <person name="Foster-Nyarko E."/>
            <person name="Jarju S."/>
            <person name="Secka A."/>
            <person name="Antonio M."/>
            <person name="Oren A."/>
            <person name="Chaudhuri R.R."/>
            <person name="La Ragione R."/>
            <person name="Hildebrand F."/>
            <person name="Pallen M.J."/>
        </authorList>
    </citation>
    <scope>NUCLEOTIDE SEQUENCE</scope>
    <source>
        <strain evidence="2">ChiHjej10B9-9673</strain>
    </source>
</reference>
<proteinExistence type="predicted"/>
<dbReference type="Proteomes" id="UP000824001">
    <property type="component" value="Unassembled WGS sequence"/>
</dbReference>
<dbReference type="EMBL" id="DVJK01000196">
    <property type="protein sequence ID" value="HIS67291.1"/>
    <property type="molecule type" value="Genomic_DNA"/>
</dbReference>
<organism evidence="2 3">
    <name type="scientific">Candidatus Scatomorpha merdipullorum</name>
    <dbReference type="NCBI Taxonomy" id="2840927"/>
    <lineage>
        <taxon>Bacteria</taxon>
        <taxon>Bacillati</taxon>
        <taxon>Bacillota</taxon>
        <taxon>Clostridia</taxon>
        <taxon>Eubacteriales</taxon>
        <taxon>Candidatus Scatomorpha</taxon>
    </lineage>
</organism>
<evidence type="ECO:0000313" key="2">
    <source>
        <dbReference type="EMBL" id="HIS67291.1"/>
    </source>
</evidence>
<feature type="compositionally biased region" description="Low complexity" evidence="1">
    <location>
        <begin position="8"/>
        <end position="25"/>
    </location>
</feature>
<comment type="caution">
    <text evidence="2">The sequence shown here is derived from an EMBL/GenBank/DDBJ whole genome shotgun (WGS) entry which is preliminary data.</text>
</comment>
<evidence type="ECO:0000256" key="1">
    <source>
        <dbReference type="SAM" id="MobiDB-lite"/>
    </source>
</evidence>
<feature type="compositionally biased region" description="Basic and acidic residues" evidence="1">
    <location>
        <begin position="27"/>
        <end position="43"/>
    </location>
</feature>
<protein>
    <submittedName>
        <fullName evidence="2">Uncharacterized protein</fullName>
    </submittedName>
</protein>
<evidence type="ECO:0000313" key="3">
    <source>
        <dbReference type="Proteomes" id="UP000824001"/>
    </source>
</evidence>
<feature type="region of interest" description="Disordered" evidence="1">
    <location>
        <begin position="1"/>
        <end position="51"/>
    </location>
</feature>